<comment type="subcellular location">
    <subcellularLocation>
        <location evidence="2 18">Cell membrane</location>
        <topology evidence="2 18">Multi-pass membrane protein</topology>
    </subcellularLocation>
</comment>
<organism evidence="23 24">
    <name type="scientific">Geomicrobium halophilum</name>
    <dbReference type="NCBI Taxonomy" id="549000"/>
    <lineage>
        <taxon>Bacteria</taxon>
        <taxon>Bacillati</taxon>
        <taxon>Bacillota</taxon>
        <taxon>Bacilli</taxon>
        <taxon>Bacillales</taxon>
        <taxon>Geomicrobium</taxon>
    </lineage>
</organism>
<evidence type="ECO:0000256" key="1">
    <source>
        <dbReference type="ARBA" id="ARBA00000725"/>
    </source>
</evidence>
<evidence type="ECO:0000256" key="11">
    <source>
        <dbReference type="ARBA" id="ARBA00022982"/>
    </source>
</evidence>
<evidence type="ECO:0000256" key="18">
    <source>
        <dbReference type="RuleBase" id="RU000456"/>
    </source>
</evidence>
<dbReference type="GO" id="GO:0016682">
    <property type="term" value="F:oxidoreductase activity, acting on diphenols and related substances as donors, oxygen as acceptor"/>
    <property type="evidence" value="ECO:0007669"/>
    <property type="project" value="InterPro"/>
</dbReference>
<dbReference type="Gene3D" id="2.60.40.420">
    <property type="entry name" value="Cupredoxins - blue copper proteins"/>
    <property type="match status" value="1"/>
</dbReference>
<dbReference type="InterPro" id="IPR008972">
    <property type="entry name" value="Cupredoxin"/>
</dbReference>
<dbReference type="Pfam" id="PF02790">
    <property type="entry name" value="COX2_TM"/>
    <property type="match status" value="1"/>
</dbReference>
<dbReference type="PANTHER" id="PTHR22888">
    <property type="entry name" value="CYTOCHROME C OXIDASE, SUBUNIT II"/>
    <property type="match status" value="1"/>
</dbReference>
<feature type="region of interest" description="Disordered" evidence="19">
    <location>
        <begin position="310"/>
        <end position="330"/>
    </location>
</feature>
<comment type="similarity">
    <text evidence="3 17 18">Belongs to the cytochrome c oxidase subunit 2 family.</text>
</comment>
<evidence type="ECO:0000256" key="15">
    <source>
        <dbReference type="ARBA" id="ARBA00023136"/>
    </source>
</evidence>
<evidence type="ECO:0000313" key="24">
    <source>
        <dbReference type="Proteomes" id="UP000568839"/>
    </source>
</evidence>
<evidence type="ECO:0000256" key="7">
    <source>
        <dbReference type="ARBA" id="ARBA00022660"/>
    </source>
</evidence>
<evidence type="ECO:0000256" key="10">
    <source>
        <dbReference type="ARBA" id="ARBA00022729"/>
    </source>
</evidence>
<keyword evidence="10" id="KW-0732">Signal</keyword>
<evidence type="ECO:0000256" key="20">
    <source>
        <dbReference type="SAM" id="Phobius"/>
    </source>
</evidence>
<dbReference type="InterPro" id="IPR014222">
    <property type="entry name" value="Cyt_c_oxidase_su2"/>
</dbReference>
<comment type="catalytic activity">
    <reaction evidence="1 17">
        <text>2 a quinol + O2 = 2 a quinone + 2 H2O</text>
        <dbReference type="Rhea" id="RHEA:55376"/>
        <dbReference type="ChEBI" id="CHEBI:15377"/>
        <dbReference type="ChEBI" id="CHEBI:15379"/>
        <dbReference type="ChEBI" id="CHEBI:24646"/>
        <dbReference type="ChEBI" id="CHEBI:132124"/>
    </reaction>
</comment>
<dbReference type="Proteomes" id="UP000568839">
    <property type="component" value="Unassembled WGS sequence"/>
</dbReference>
<dbReference type="EMBL" id="JACHHJ010000004">
    <property type="protein sequence ID" value="MBB6450749.1"/>
    <property type="molecule type" value="Genomic_DNA"/>
</dbReference>
<keyword evidence="6 17" id="KW-1003">Cell membrane</keyword>
<protein>
    <recommendedName>
        <fullName evidence="4 17">Quinol oxidase subunit 2</fullName>
        <ecNumber evidence="17">1.10.3.-</ecNumber>
    </recommendedName>
</protein>
<dbReference type="GO" id="GO:0009486">
    <property type="term" value="F:cytochrome bo3 ubiquinol oxidase activity"/>
    <property type="evidence" value="ECO:0007669"/>
    <property type="project" value="InterPro"/>
</dbReference>
<evidence type="ECO:0000256" key="2">
    <source>
        <dbReference type="ARBA" id="ARBA00004651"/>
    </source>
</evidence>
<keyword evidence="14" id="KW-0186">Copper</keyword>
<feature type="transmembrane region" description="Helical" evidence="20">
    <location>
        <begin position="85"/>
        <end position="107"/>
    </location>
</feature>
<proteinExistence type="inferred from homology"/>
<keyword evidence="13 17" id="KW-0560">Oxidoreductase</keyword>
<evidence type="ECO:0000256" key="12">
    <source>
        <dbReference type="ARBA" id="ARBA00022989"/>
    </source>
</evidence>
<evidence type="ECO:0000256" key="19">
    <source>
        <dbReference type="SAM" id="MobiDB-lite"/>
    </source>
</evidence>
<evidence type="ECO:0000256" key="4">
    <source>
        <dbReference type="ARBA" id="ARBA00016131"/>
    </source>
</evidence>
<keyword evidence="7 17" id="KW-0679">Respiratory chain</keyword>
<evidence type="ECO:0000256" key="6">
    <source>
        <dbReference type="ARBA" id="ARBA00022475"/>
    </source>
</evidence>
<comment type="function">
    <text evidence="17">Catalyzes quinol oxidation with the concomitant reduction of oxygen to water. Subunit II transfers the electrons from a quinol to the binuclear center of the catalytic subunit I.</text>
</comment>
<dbReference type="InterPro" id="IPR036257">
    <property type="entry name" value="Cyt_c_oxidase_su2_TM_sf"/>
</dbReference>
<dbReference type="GO" id="GO:0042773">
    <property type="term" value="P:ATP synthesis coupled electron transport"/>
    <property type="evidence" value="ECO:0007669"/>
    <property type="project" value="TreeGrafter"/>
</dbReference>
<evidence type="ECO:0000256" key="8">
    <source>
        <dbReference type="ARBA" id="ARBA00022692"/>
    </source>
</evidence>
<comment type="function">
    <text evidence="16">Subunits I and II form the functional core of the enzyme complex. Electrons originating in cytochrome c are transferred via heme a and Cu(A) to the binuclear center formed by heme a3 and Cu(B).</text>
</comment>
<feature type="domain" description="Cytochrome oxidase subunit II copper A binding" evidence="21">
    <location>
        <begin position="119"/>
        <end position="231"/>
    </location>
</feature>
<dbReference type="InterPro" id="IPR006333">
    <property type="entry name" value="Cyt_o_ubiquinol_oxidase_su2"/>
</dbReference>
<evidence type="ECO:0000256" key="3">
    <source>
        <dbReference type="ARBA" id="ARBA00007866"/>
    </source>
</evidence>
<dbReference type="EC" id="1.10.3.-" evidence="17"/>
<dbReference type="PROSITE" id="PS50857">
    <property type="entry name" value="COX2_CUA"/>
    <property type="match status" value="1"/>
</dbReference>
<dbReference type="Pfam" id="PF00116">
    <property type="entry name" value="COX2"/>
    <property type="match status" value="1"/>
</dbReference>
<feature type="transmembrane region" description="Helical" evidence="20">
    <location>
        <begin position="38"/>
        <end position="64"/>
    </location>
</feature>
<dbReference type="GO" id="GO:0005886">
    <property type="term" value="C:plasma membrane"/>
    <property type="evidence" value="ECO:0007669"/>
    <property type="project" value="UniProtKB-SubCell"/>
</dbReference>
<evidence type="ECO:0000256" key="16">
    <source>
        <dbReference type="ARBA" id="ARBA00024688"/>
    </source>
</evidence>
<dbReference type="InterPro" id="IPR006332">
    <property type="entry name" value="QoxA"/>
</dbReference>
<name>A0A841PPT2_9BACL</name>
<dbReference type="NCBIfam" id="TIGR01432">
    <property type="entry name" value="QOXA"/>
    <property type="match status" value="1"/>
</dbReference>
<keyword evidence="5 17" id="KW-0813">Transport</keyword>
<feature type="domain" description="Cytochrome oxidase subunit II transmembrane region profile" evidence="22">
    <location>
        <begin position="16"/>
        <end position="113"/>
    </location>
</feature>
<keyword evidence="9" id="KW-0479">Metal-binding</keyword>
<dbReference type="AlphaFoldDB" id="A0A841PPT2"/>
<dbReference type="SUPFAM" id="SSF49503">
    <property type="entry name" value="Cupredoxins"/>
    <property type="match status" value="1"/>
</dbReference>
<sequence length="330" mass="37540">MKRVLHIVGSLLVVMLLSGCNLTVLDPQGAVGEQQRDLIVLSIIFMLLIVLVVFILLTVFIVKYRETNEHKEYTPDADGNHKLEIIWTIIPIIIVTVLSVPTVYTIYNLEEVPETESDEDPLVVHATSVNWKWIFSYPEEDIETINYLNIPVERPVLFKLTSADSMASFWVPQLGGQRYNMAGMQTELYLQAREEGTYDGRNANFTGEGFAEMTFDVNAIEKPEFEEWVTEVQEEAPELTQETYDQFMVPGHVGEYTFSSTHLDWVDHAMDAEYALEARAEQGYVPVNPHSPHEEHDLDLDIDIVEDAEVGSTETEDTEPVEASDPHEHH</sequence>
<evidence type="ECO:0000256" key="9">
    <source>
        <dbReference type="ARBA" id="ARBA00022723"/>
    </source>
</evidence>
<evidence type="ECO:0000256" key="14">
    <source>
        <dbReference type="ARBA" id="ARBA00023008"/>
    </source>
</evidence>
<gene>
    <name evidence="23" type="ORF">HNR44_002739</name>
</gene>
<evidence type="ECO:0000259" key="21">
    <source>
        <dbReference type="PROSITE" id="PS50857"/>
    </source>
</evidence>
<keyword evidence="12 20" id="KW-1133">Transmembrane helix</keyword>
<evidence type="ECO:0000259" key="22">
    <source>
        <dbReference type="PROSITE" id="PS50999"/>
    </source>
</evidence>
<dbReference type="GO" id="GO:0005507">
    <property type="term" value="F:copper ion binding"/>
    <property type="evidence" value="ECO:0007669"/>
    <property type="project" value="InterPro"/>
</dbReference>
<keyword evidence="15 17" id="KW-0472">Membrane</keyword>
<dbReference type="SUPFAM" id="SSF81464">
    <property type="entry name" value="Cytochrome c oxidase subunit II-like, transmembrane region"/>
    <property type="match status" value="1"/>
</dbReference>
<dbReference type="Gene3D" id="1.10.287.90">
    <property type="match status" value="1"/>
</dbReference>
<keyword evidence="8 18" id="KW-0812">Transmembrane</keyword>
<evidence type="ECO:0000256" key="17">
    <source>
        <dbReference type="PIRNR" id="PIRNR000292"/>
    </source>
</evidence>
<dbReference type="InterPro" id="IPR034227">
    <property type="entry name" value="CuRO_UO_II"/>
</dbReference>
<reference evidence="23 24" key="1">
    <citation type="submission" date="2020-08" db="EMBL/GenBank/DDBJ databases">
        <title>Genomic Encyclopedia of Type Strains, Phase IV (KMG-IV): sequencing the most valuable type-strain genomes for metagenomic binning, comparative biology and taxonomic classification.</title>
        <authorList>
            <person name="Goeker M."/>
        </authorList>
    </citation>
    <scope>NUCLEOTIDE SEQUENCE [LARGE SCALE GENOMIC DNA]</scope>
    <source>
        <strain evidence="23 24">DSM 21769</strain>
    </source>
</reference>
<keyword evidence="11 17" id="KW-0249">Electron transport</keyword>
<dbReference type="PANTHER" id="PTHR22888:SF18">
    <property type="entry name" value="CYTOCHROME BO(3) UBIQUINOL OXIDASE SUBUNIT 2"/>
    <property type="match status" value="1"/>
</dbReference>
<dbReference type="PROSITE" id="PS51257">
    <property type="entry name" value="PROKAR_LIPOPROTEIN"/>
    <property type="match status" value="1"/>
</dbReference>
<keyword evidence="24" id="KW-1185">Reference proteome</keyword>
<accession>A0A841PPT2</accession>
<dbReference type="PROSITE" id="PS50999">
    <property type="entry name" value="COX2_TM"/>
    <property type="match status" value="1"/>
</dbReference>
<dbReference type="InterPro" id="IPR045187">
    <property type="entry name" value="CcO_II"/>
</dbReference>
<dbReference type="CDD" id="cd04212">
    <property type="entry name" value="CuRO_UO_II"/>
    <property type="match status" value="1"/>
</dbReference>
<dbReference type="PIRSF" id="PIRSF000292">
    <property type="entry name" value="Ubi_od_II"/>
    <property type="match status" value="1"/>
</dbReference>
<dbReference type="NCBIfam" id="TIGR02866">
    <property type="entry name" value="CoxB"/>
    <property type="match status" value="1"/>
</dbReference>
<evidence type="ECO:0000256" key="5">
    <source>
        <dbReference type="ARBA" id="ARBA00022448"/>
    </source>
</evidence>
<evidence type="ECO:0000313" key="23">
    <source>
        <dbReference type="EMBL" id="MBB6450749.1"/>
    </source>
</evidence>
<evidence type="ECO:0000256" key="13">
    <source>
        <dbReference type="ARBA" id="ARBA00023002"/>
    </source>
</evidence>
<dbReference type="InterPro" id="IPR002429">
    <property type="entry name" value="CcO_II-like_C"/>
</dbReference>
<feature type="compositionally biased region" description="Acidic residues" evidence="19">
    <location>
        <begin position="310"/>
        <end position="322"/>
    </location>
</feature>
<dbReference type="InterPro" id="IPR011759">
    <property type="entry name" value="Cyt_c_oxidase_su2_TM_dom"/>
</dbReference>
<dbReference type="GO" id="GO:0004129">
    <property type="term" value="F:cytochrome-c oxidase activity"/>
    <property type="evidence" value="ECO:0007669"/>
    <property type="project" value="UniProtKB-UniRule"/>
</dbReference>
<comment type="caution">
    <text evidence="23">The sequence shown here is derived from an EMBL/GenBank/DDBJ whole genome shotgun (WGS) entry which is preliminary data.</text>
</comment>